<dbReference type="AlphaFoldDB" id="A0A2V3PN74"/>
<evidence type="ECO:0000256" key="6">
    <source>
        <dbReference type="ARBA" id="ARBA00022898"/>
    </source>
</evidence>
<dbReference type="OrthoDB" id="9801978at2"/>
<feature type="binding site" evidence="8 10">
    <location>
        <position position="767"/>
    </location>
    <ligand>
        <name>substrate</name>
    </ligand>
</feature>
<dbReference type="Gene3D" id="3.20.20.10">
    <property type="entry name" value="Alanine racemase"/>
    <property type="match status" value="1"/>
</dbReference>
<feature type="modified residue" description="N6-(pyridoxal phosphate)lysine" evidence="8 9">
    <location>
        <position position="494"/>
    </location>
</feature>
<comment type="catalytic activity">
    <reaction evidence="1 8">
        <text>L-alanine = D-alanine</text>
        <dbReference type="Rhea" id="RHEA:20249"/>
        <dbReference type="ChEBI" id="CHEBI:57416"/>
        <dbReference type="ChEBI" id="CHEBI:57972"/>
        <dbReference type="EC" id="5.1.1.1"/>
    </reaction>
</comment>
<dbReference type="Pfam" id="PF00842">
    <property type="entry name" value="Ala_racemase_C"/>
    <property type="match status" value="1"/>
</dbReference>
<dbReference type="Gene3D" id="3.90.190.20">
    <property type="entry name" value="Mur ligase, C-terminal domain"/>
    <property type="match status" value="1"/>
</dbReference>
<dbReference type="Pfam" id="PF08245">
    <property type="entry name" value="Mur_ligase_M"/>
    <property type="match status" value="1"/>
</dbReference>
<dbReference type="InterPro" id="IPR035911">
    <property type="entry name" value="MurE/MurF_N"/>
</dbReference>
<evidence type="ECO:0000256" key="3">
    <source>
        <dbReference type="ARBA" id="ARBA00022598"/>
    </source>
</evidence>
<dbReference type="PANTHER" id="PTHR43024:SF1">
    <property type="entry name" value="UDP-N-ACETYLMURAMOYL-TRIPEPTIDE--D-ALANYL-D-ALANINE LIGASE"/>
    <property type="match status" value="1"/>
</dbReference>
<dbReference type="NCBIfam" id="NF008897">
    <property type="entry name" value="PRK11930.1"/>
    <property type="match status" value="1"/>
</dbReference>
<dbReference type="PANTHER" id="PTHR43024">
    <property type="entry name" value="UDP-N-ACETYLMURAMOYL-TRIPEPTIDE--D-ALANYL-D-ALANINE LIGASE"/>
    <property type="match status" value="1"/>
</dbReference>
<organism evidence="12 13">
    <name type="scientific">Dysgonomonas alginatilytica</name>
    <dbReference type="NCBI Taxonomy" id="1605892"/>
    <lineage>
        <taxon>Bacteria</taxon>
        <taxon>Pseudomonadati</taxon>
        <taxon>Bacteroidota</taxon>
        <taxon>Bacteroidia</taxon>
        <taxon>Bacteroidales</taxon>
        <taxon>Dysgonomonadaceae</taxon>
        <taxon>Dysgonomonas</taxon>
    </lineage>
</organism>
<keyword evidence="5" id="KW-0067">ATP-binding</keyword>
<dbReference type="SUPFAM" id="SSF53623">
    <property type="entry name" value="MurD-like peptide ligases, catalytic domain"/>
    <property type="match status" value="1"/>
</dbReference>
<feature type="domain" description="Alanine racemase C-terminal" evidence="11">
    <location>
        <begin position="697"/>
        <end position="821"/>
    </location>
</feature>
<keyword evidence="13" id="KW-1185">Reference proteome</keyword>
<evidence type="ECO:0000313" key="13">
    <source>
        <dbReference type="Proteomes" id="UP000247973"/>
    </source>
</evidence>
<feature type="binding site" evidence="8 10">
    <location>
        <position position="592"/>
    </location>
    <ligand>
        <name>substrate</name>
    </ligand>
</feature>
<gene>
    <name evidence="12" type="ORF">CLV62_11940</name>
</gene>
<comment type="pathway">
    <text evidence="8">Amino-acid biosynthesis; D-alanine biosynthesis; D-alanine from L-alanine: step 1/1.</text>
</comment>
<dbReference type="InterPro" id="IPR013221">
    <property type="entry name" value="Mur_ligase_cen"/>
</dbReference>
<dbReference type="UniPathway" id="UPA00042">
    <property type="reaction ID" value="UER00497"/>
</dbReference>
<dbReference type="EC" id="5.1.1.1" evidence="8"/>
<dbReference type="Proteomes" id="UP000247973">
    <property type="component" value="Unassembled WGS sequence"/>
</dbReference>
<dbReference type="NCBIfam" id="TIGR00492">
    <property type="entry name" value="alr"/>
    <property type="match status" value="1"/>
</dbReference>
<dbReference type="EMBL" id="QICL01000019">
    <property type="protein sequence ID" value="PXV62498.1"/>
    <property type="molecule type" value="Genomic_DNA"/>
</dbReference>
<dbReference type="GO" id="GO:0005524">
    <property type="term" value="F:ATP binding"/>
    <property type="evidence" value="ECO:0007669"/>
    <property type="project" value="UniProtKB-KW"/>
</dbReference>
<dbReference type="PRINTS" id="PR00992">
    <property type="entry name" value="ALARACEMASE"/>
</dbReference>
<name>A0A2V3PN74_9BACT</name>
<dbReference type="SUPFAM" id="SSF51419">
    <property type="entry name" value="PLP-binding barrel"/>
    <property type="match status" value="1"/>
</dbReference>
<protein>
    <recommendedName>
        <fullName evidence="8">Alanine racemase</fullName>
        <ecNumber evidence="8">5.1.1.1</ecNumber>
    </recommendedName>
</protein>
<dbReference type="InterPro" id="IPR036615">
    <property type="entry name" value="Mur_ligase_C_dom_sf"/>
</dbReference>
<comment type="cofactor">
    <cofactor evidence="2 8 9">
        <name>pyridoxal 5'-phosphate</name>
        <dbReference type="ChEBI" id="CHEBI:597326"/>
    </cofactor>
</comment>
<dbReference type="GO" id="GO:0008784">
    <property type="term" value="F:alanine racemase activity"/>
    <property type="evidence" value="ECO:0007669"/>
    <property type="project" value="UniProtKB-UniRule"/>
</dbReference>
<dbReference type="RefSeq" id="WP_110311410.1">
    <property type="nucleotide sequence ID" value="NZ_QICL01000019.1"/>
</dbReference>
<sequence length="823" mass="92945">MTYTISEIAKTLKIKEVNNPESPISHLLSDSREVFNPGETLFFALKTANNDGHKYVDELYNLGVRHFVVQTIHPEWKNLKDINLLHVKDSLLALQKVATFHREHFDIPVIAITGSNGKTIVKEWIYQMLGSEKNITRSPRSYNSQLGVPLSVWQLNENTELGLFEAGISMPNEMTRLQKIIQPTIGVFTNIGDAHQENFKNLKQKCLEKLELFVNCDVIICEEGNKLLDECMEATCLSQKSFTWSYNNRSNSPLLILKVEKLEAKSFITYSFLGLPFTVELPFTDDASVENVTSSIAAALYLTTSIKTIQEKVKQLEPVAMRLDVRRGKNNNIIVNDTYNSDINSLKIALSFLGQQSAEDSPKRTLILSDILQSGFSDEALYKSVSDLADSASIGRIIGIGHHISDQQKLFANIPHIFFDSTEDFISSGIWNEFHEETILLKGSRHFEFERISELIEQKNHETVLDINLDAILHNFKFHRSRMNPDTKIICMVKADAYGSGSEEVAKILQYHKCDYFAVAIAEEGVVLRKAGIKTPIIVLNPEVSGFNQLFESYLEPEVYNFRILDAFIKEAQRRGISDFPIHIKMDTGMHRLGFAEEDIPLLLERLRSQQALKVKSTFSHLAASESWAFDDFTTQQISLFKKLASALQDGLDYPIWRHILNSAGIERFPEEQMDMVRLGISLYGISASGLDGLRNVCTLKTTILQIKHLKKGETVGYGRRGDLDHDASIATIRIGYADGLSRQFGNRNGHVLVNGHLVPIIGNICMDLSMIEITGLDIKEGDEVILFGDELSVIDQAKKINTIPYEVLTSVSSRVRRIYFRE</sequence>
<dbReference type="Pfam" id="PF01168">
    <property type="entry name" value="Ala_racemase_N"/>
    <property type="match status" value="1"/>
</dbReference>
<comment type="similarity">
    <text evidence="8">Belongs to the alanine racemase family.</text>
</comment>
<dbReference type="InterPro" id="IPR009006">
    <property type="entry name" value="Ala_racemase/Decarboxylase_C"/>
</dbReference>
<dbReference type="SUPFAM" id="SSF53244">
    <property type="entry name" value="MurD-like peptide ligases, peptide-binding domain"/>
    <property type="match status" value="1"/>
</dbReference>
<comment type="caution">
    <text evidence="12">The sequence shown here is derived from an EMBL/GenBank/DDBJ whole genome shotgun (WGS) entry which is preliminary data.</text>
</comment>
<dbReference type="InterPro" id="IPR001608">
    <property type="entry name" value="Ala_racemase_N"/>
</dbReference>
<evidence type="ECO:0000256" key="5">
    <source>
        <dbReference type="ARBA" id="ARBA00022840"/>
    </source>
</evidence>
<keyword evidence="3" id="KW-0436">Ligase</keyword>
<evidence type="ECO:0000256" key="4">
    <source>
        <dbReference type="ARBA" id="ARBA00022741"/>
    </source>
</evidence>
<dbReference type="InterPro" id="IPR000821">
    <property type="entry name" value="Ala_racemase"/>
</dbReference>
<reference evidence="12 13" key="1">
    <citation type="submission" date="2018-03" db="EMBL/GenBank/DDBJ databases">
        <title>Genomic Encyclopedia of Archaeal and Bacterial Type Strains, Phase II (KMG-II): from individual species to whole genera.</title>
        <authorList>
            <person name="Goeker M."/>
        </authorList>
    </citation>
    <scope>NUCLEOTIDE SEQUENCE [LARGE SCALE GENOMIC DNA]</scope>
    <source>
        <strain evidence="12 13">DSM 100214</strain>
    </source>
</reference>
<evidence type="ECO:0000313" key="12">
    <source>
        <dbReference type="EMBL" id="PXV62498.1"/>
    </source>
</evidence>
<dbReference type="GO" id="GO:0030170">
    <property type="term" value="F:pyridoxal phosphate binding"/>
    <property type="evidence" value="ECO:0007669"/>
    <property type="project" value="UniProtKB-UniRule"/>
</dbReference>
<dbReference type="InterPro" id="IPR011079">
    <property type="entry name" value="Ala_racemase_C"/>
</dbReference>
<evidence type="ECO:0000256" key="1">
    <source>
        <dbReference type="ARBA" id="ARBA00000316"/>
    </source>
</evidence>
<evidence type="ECO:0000259" key="11">
    <source>
        <dbReference type="SMART" id="SM01005"/>
    </source>
</evidence>
<dbReference type="GO" id="GO:0016881">
    <property type="term" value="F:acid-amino acid ligase activity"/>
    <property type="evidence" value="ECO:0007669"/>
    <property type="project" value="InterPro"/>
</dbReference>
<dbReference type="CDD" id="cd00430">
    <property type="entry name" value="PLPDE_III_AR"/>
    <property type="match status" value="1"/>
</dbReference>
<dbReference type="SUPFAM" id="SSF50621">
    <property type="entry name" value="Alanine racemase C-terminal domain-like"/>
    <property type="match status" value="1"/>
</dbReference>
<evidence type="ECO:0000256" key="2">
    <source>
        <dbReference type="ARBA" id="ARBA00001933"/>
    </source>
</evidence>
<dbReference type="SUPFAM" id="SSF63418">
    <property type="entry name" value="MurE/MurF N-terminal domain"/>
    <property type="match status" value="1"/>
</dbReference>
<dbReference type="InterPro" id="IPR029066">
    <property type="entry name" value="PLP-binding_barrel"/>
</dbReference>
<dbReference type="InterPro" id="IPR036565">
    <property type="entry name" value="Mur-like_cat_sf"/>
</dbReference>
<evidence type="ECO:0000256" key="8">
    <source>
        <dbReference type="HAMAP-Rule" id="MF_01201"/>
    </source>
</evidence>
<feature type="active site" description="Proton acceptor; specific for D-alanine" evidence="8">
    <location>
        <position position="494"/>
    </location>
</feature>
<accession>A0A2V3PN74</accession>
<dbReference type="Gene3D" id="3.40.1190.10">
    <property type="entry name" value="Mur-like, catalytic domain"/>
    <property type="match status" value="1"/>
</dbReference>
<dbReference type="SMART" id="SM01005">
    <property type="entry name" value="Ala_racemase_C"/>
    <property type="match status" value="1"/>
</dbReference>
<dbReference type="HAMAP" id="MF_01201">
    <property type="entry name" value="Ala_racemase"/>
    <property type="match status" value="1"/>
</dbReference>
<dbReference type="Gene3D" id="3.40.1390.10">
    <property type="entry name" value="MurE/MurF, N-terminal domain"/>
    <property type="match status" value="1"/>
</dbReference>
<evidence type="ECO:0000256" key="7">
    <source>
        <dbReference type="ARBA" id="ARBA00023235"/>
    </source>
</evidence>
<dbReference type="FunFam" id="3.20.20.10:FF:000002">
    <property type="entry name" value="Alanine racemase"/>
    <property type="match status" value="1"/>
</dbReference>
<dbReference type="Gene3D" id="2.40.37.10">
    <property type="entry name" value="Lyase, Ornithine Decarboxylase, Chain A, domain 1"/>
    <property type="match status" value="1"/>
</dbReference>
<keyword evidence="6 8" id="KW-0663">Pyridoxal phosphate</keyword>
<proteinExistence type="inferred from homology"/>
<comment type="function">
    <text evidence="8">Catalyzes the interconversion of L-alanine and D-alanine. May also act on other amino acids.</text>
</comment>
<dbReference type="InterPro" id="IPR051046">
    <property type="entry name" value="MurCDEF_CellWall_CoF430Synth"/>
</dbReference>
<keyword evidence="4" id="KW-0547">Nucleotide-binding</keyword>
<dbReference type="GO" id="GO:0030632">
    <property type="term" value="P:D-alanine biosynthetic process"/>
    <property type="evidence" value="ECO:0007669"/>
    <property type="project" value="UniProtKB-UniRule"/>
</dbReference>
<feature type="active site" description="Proton acceptor; specific for L-alanine" evidence="8">
    <location>
        <position position="718"/>
    </location>
</feature>
<evidence type="ECO:0000256" key="9">
    <source>
        <dbReference type="PIRSR" id="PIRSR600821-50"/>
    </source>
</evidence>
<evidence type="ECO:0000256" key="10">
    <source>
        <dbReference type="PIRSR" id="PIRSR600821-52"/>
    </source>
</evidence>
<keyword evidence="7 8" id="KW-0413">Isomerase</keyword>